<organism evidence="2 3">
    <name type="scientific">Corynebacterium hylobatis</name>
    <dbReference type="NCBI Taxonomy" id="1859290"/>
    <lineage>
        <taxon>Bacteria</taxon>
        <taxon>Bacillati</taxon>
        <taxon>Actinomycetota</taxon>
        <taxon>Actinomycetes</taxon>
        <taxon>Mycobacteriales</taxon>
        <taxon>Corynebacteriaceae</taxon>
        <taxon>Corynebacterium</taxon>
    </lineage>
</organism>
<comment type="caution">
    <text evidence="2">The sequence shown here is derived from an EMBL/GenBank/DDBJ whole genome shotgun (WGS) entry which is preliminary data.</text>
</comment>
<dbReference type="InterPro" id="IPR009061">
    <property type="entry name" value="DNA-bd_dom_put_sf"/>
</dbReference>
<dbReference type="NCBIfam" id="TIGR01764">
    <property type="entry name" value="excise"/>
    <property type="match status" value="1"/>
</dbReference>
<dbReference type="InterPro" id="IPR041657">
    <property type="entry name" value="HTH_17"/>
</dbReference>
<reference evidence="2 3" key="1">
    <citation type="submission" date="2018-12" db="EMBL/GenBank/DDBJ databases">
        <title>YIM 101343 draft genome.</title>
        <authorList>
            <person name="Chen X."/>
        </authorList>
    </citation>
    <scope>NUCLEOTIDE SEQUENCE [LARGE SCALE GENOMIC DNA]</scope>
    <source>
        <strain evidence="2 3">YIM 101343</strain>
    </source>
</reference>
<feature type="domain" description="Helix-turn-helix" evidence="1">
    <location>
        <begin position="90"/>
        <end position="129"/>
    </location>
</feature>
<dbReference type="AlphaFoldDB" id="A0A430I035"/>
<dbReference type="InterPro" id="IPR010093">
    <property type="entry name" value="SinI_DNA-bd"/>
</dbReference>
<protein>
    <submittedName>
        <fullName evidence="2">DNA-binding protein</fullName>
    </submittedName>
</protein>
<dbReference type="GO" id="GO:0003677">
    <property type="term" value="F:DNA binding"/>
    <property type="evidence" value="ECO:0007669"/>
    <property type="project" value="UniProtKB-KW"/>
</dbReference>
<dbReference type="Proteomes" id="UP000274907">
    <property type="component" value="Unassembled WGS sequence"/>
</dbReference>
<evidence type="ECO:0000259" key="1">
    <source>
        <dbReference type="Pfam" id="PF12728"/>
    </source>
</evidence>
<evidence type="ECO:0000313" key="2">
    <source>
        <dbReference type="EMBL" id="RSZ64416.1"/>
    </source>
</evidence>
<accession>A0A430I035</accession>
<gene>
    <name evidence="2" type="ORF">EAH68_05330</name>
</gene>
<dbReference type="SUPFAM" id="SSF46955">
    <property type="entry name" value="Putative DNA-binding domain"/>
    <property type="match status" value="1"/>
</dbReference>
<dbReference type="RefSeq" id="WP_126120286.1">
    <property type="nucleotide sequence ID" value="NZ_RXHJ01000005.1"/>
</dbReference>
<dbReference type="OrthoDB" id="4413834at2"/>
<keyword evidence="3" id="KW-1185">Reference proteome</keyword>
<sequence>MTTAPGAPITGVARPVFTPSGDVILSGETARLLGRALLAANNELARRGGRLAAPVRSLAVAIGSVPGTTEYADEGPDDTVVHEQIDVFTAAEILGCSPRNVRALAQRGRLPATKLAGRWVFHRDDVLEWCGHRV</sequence>
<dbReference type="EMBL" id="RXHJ01000005">
    <property type="protein sequence ID" value="RSZ64416.1"/>
    <property type="molecule type" value="Genomic_DNA"/>
</dbReference>
<proteinExistence type="predicted"/>
<name>A0A430I035_9CORY</name>
<keyword evidence="2" id="KW-0238">DNA-binding</keyword>
<evidence type="ECO:0000313" key="3">
    <source>
        <dbReference type="Proteomes" id="UP000274907"/>
    </source>
</evidence>
<dbReference type="Pfam" id="PF12728">
    <property type="entry name" value="HTH_17"/>
    <property type="match status" value="1"/>
</dbReference>